<feature type="domain" description="Zn(2)-C6 fungal-type" evidence="7">
    <location>
        <begin position="48"/>
        <end position="80"/>
    </location>
</feature>
<keyword evidence="4" id="KW-0539">Nucleus</keyword>
<keyword evidence="5" id="KW-0175">Coiled coil</keyword>
<evidence type="ECO:0000256" key="3">
    <source>
        <dbReference type="ARBA" id="ARBA00023163"/>
    </source>
</evidence>
<dbReference type="Pfam" id="PF04082">
    <property type="entry name" value="Fungal_trans"/>
    <property type="match status" value="1"/>
</dbReference>
<dbReference type="PANTHER" id="PTHR47424:SF5">
    <property type="entry name" value="ZN(II)2CYS6 TRANSCRIPTION FACTOR (EUROFUNG)"/>
    <property type="match status" value="1"/>
</dbReference>
<dbReference type="InterPro" id="IPR001138">
    <property type="entry name" value="Zn2Cys6_DnaBD"/>
</dbReference>
<dbReference type="CDD" id="cd12148">
    <property type="entry name" value="fungal_TF_MHR"/>
    <property type="match status" value="1"/>
</dbReference>
<evidence type="ECO:0000313" key="8">
    <source>
        <dbReference type="EMBL" id="CRK33489.1"/>
    </source>
</evidence>
<dbReference type="InterPro" id="IPR036864">
    <property type="entry name" value="Zn2-C6_fun-type_DNA-bd_sf"/>
</dbReference>
<feature type="region of interest" description="Disordered" evidence="6">
    <location>
        <begin position="88"/>
        <end position="113"/>
    </location>
</feature>
<dbReference type="Pfam" id="PF00172">
    <property type="entry name" value="Zn_clus"/>
    <property type="match status" value="1"/>
</dbReference>
<evidence type="ECO:0000256" key="1">
    <source>
        <dbReference type="ARBA" id="ARBA00022723"/>
    </source>
</evidence>
<feature type="region of interest" description="Disordered" evidence="6">
    <location>
        <begin position="650"/>
        <end position="670"/>
    </location>
</feature>
<keyword evidence="3" id="KW-0804">Transcription</keyword>
<dbReference type="InterPro" id="IPR007219">
    <property type="entry name" value="XnlR_reg_dom"/>
</dbReference>
<organism evidence="8 9">
    <name type="scientific">Verticillium longisporum</name>
    <name type="common">Verticillium dahliae var. longisporum</name>
    <dbReference type="NCBI Taxonomy" id="100787"/>
    <lineage>
        <taxon>Eukaryota</taxon>
        <taxon>Fungi</taxon>
        <taxon>Dikarya</taxon>
        <taxon>Ascomycota</taxon>
        <taxon>Pezizomycotina</taxon>
        <taxon>Sordariomycetes</taxon>
        <taxon>Hypocreomycetidae</taxon>
        <taxon>Glomerellales</taxon>
        <taxon>Plectosphaerellaceae</taxon>
        <taxon>Verticillium</taxon>
    </lineage>
</organism>
<evidence type="ECO:0000256" key="6">
    <source>
        <dbReference type="SAM" id="MobiDB-lite"/>
    </source>
</evidence>
<dbReference type="GO" id="GO:0000981">
    <property type="term" value="F:DNA-binding transcription factor activity, RNA polymerase II-specific"/>
    <property type="evidence" value="ECO:0007669"/>
    <property type="project" value="InterPro"/>
</dbReference>
<evidence type="ECO:0000256" key="2">
    <source>
        <dbReference type="ARBA" id="ARBA00023015"/>
    </source>
</evidence>
<dbReference type="InterPro" id="IPR051127">
    <property type="entry name" value="Fungal_SecMet_Regulators"/>
</dbReference>
<dbReference type="GO" id="GO:0005634">
    <property type="term" value="C:nucleus"/>
    <property type="evidence" value="ECO:0007669"/>
    <property type="project" value="TreeGrafter"/>
</dbReference>
<evidence type="ECO:0000313" key="9">
    <source>
        <dbReference type="Proteomes" id="UP000044602"/>
    </source>
</evidence>
<dbReference type="STRING" id="100787.A0A0G4MH30"/>
<dbReference type="AlphaFoldDB" id="A0A0G4MH30"/>
<accession>A0A0G4MH30</accession>
<reference evidence="8 9" key="1">
    <citation type="submission" date="2015-05" db="EMBL/GenBank/DDBJ databases">
        <authorList>
            <person name="Wang D.B."/>
            <person name="Wang M."/>
        </authorList>
    </citation>
    <scope>NUCLEOTIDE SEQUENCE [LARGE SCALE GENOMIC DNA]</scope>
    <source>
        <strain evidence="8">VL1</strain>
    </source>
</reference>
<dbReference type="Proteomes" id="UP000044602">
    <property type="component" value="Unassembled WGS sequence"/>
</dbReference>
<feature type="compositionally biased region" description="Basic and acidic residues" evidence="6">
    <location>
        <begin position="650"/>
        <end position="665"/>
    </location>
</feature>
<dbReference type="GO" id="GO:0006351">
    <property type="term" value="P:DNA-templated transcription"/>
    <property type="evidence" value="ECO:0007669"/>
    <property type="project" value="InterPro"/>
</dbReference>
<protein>
    <recommendedName>
        <fullName evidence="7">Zn(2)-C6 fungal-type domain-containing protein</fullName>
    </recommendedName>
</protein>
<dbReference type="SMART" id="SM00906">
    <property type="entry name" value="Fungal_trans"/>
    <property type="match status" value="1"/>
</dbReference>
<name>A0A0G4MH30_VERLO</name>
<keyword evidence="1" id="KW-0479">Metal-binding</keyword>
<evidence type="ECO:0000256" key="4">
    <source>
        <dbReference type="ARBA" id="ARBA00023242"/>
    </source>
</evidence>
<keyword evidence="9" id="KW-1185">Reference proteome</keyword>
<dbReference type="CDD" id="cd00067">
    <property type="entry name" value="GAL4"/>
    <property type="match status" value="1"/>
</dbReference>
<feature type="compositionally biased region" description="Polar residues" evidence="6">
    <location>
        <begin position="1"/>
        <end position="23"/>
    </location>
</feature>
<evidence type="ECO:0000259" key="7">
    <source>
        <dbReference type="PROSITE" id="PS50048"/>
    </source>
</evidence>
<evidence type="ECO:0000256" key="5">
    <source>
        <dbReference type="SAM" id="Coils"/>
    </source>
</evidence>
<dbReference type="Gene3D" id="4.10.240.10">
    <property type="entry name" value="Zn(2)-C6 fungal-type DNA-binding domain"/>
    <property type="match status" value="1"/>
</dbReference>
<dbReference type="SMART" id="SM00066">
    <property type="entry name" value="GAL4"/>
    <property type="match status" value="1"/>
</dbReference>
<dbReference type="EMBL" id="CVQH01022527">
    <property type="protein sequence ID" value="CRK33489.1"/>
    <property type="molecule type" value="Genomic_DNA"/>
</dbReference>
<dbReference type="GO" id="GO:0000435">
    <property type="term" value="P:positive regulation of transcription from RNA polymerase II promoter by galactose"/>
    <property type="evidence" value="ECO:0007669"/>
    <property type="project" value="TreeGrafter"/>
</dbReference>
<feature type="compositionally biased region" description="Basic and acidic residues" evidence="6">
    <location>
        <begin position="88"/>
        <end position="98"/>
    </location>
</feature>
<feature type="region of interest" description="Disordered" evidence="6">
    <location>
        <begin position="1"/>
        <end position="43"/>
    </location>
</feature>
<sequence length="761" mass="84404">MGALNRSSIAISSNEQQPENSTPFKRPAAASSTGEPAAKKRAKYTTNACKQCQKRKLKCIRADNQLECQRCITDGATCVVAPNSTTRAKDVEVEKESQEGTIGDDSSSRENPQMESLVEDISRLQQQVATLIEGMRELTERGRSSDYGVAPLGTNQQVSPAYSAHARASRHKSAEPMQPHFVGPTRPAFSLRIAEISLTRMGIGSNEALPPSAPDSRAGSPGPSSPEPQMASQVGLGYDPLLTFAPGEILRLLDVFQEEVESVYPFIEVARLAAGALQVLAFLRNPEEDMAPSMRRALQKDMRLMKVAIATGIVIEAHGRNDASTLLTDSVEAEISYASRLNVDLKEVQLCTMLSIYHFHCDEELLAWRLIGTAARTALEMGLHRKQSLVDNFQETHDRNLAVRLFWCIYALDRRWSFGTSLSFALHDRDIDPELPEPKKGEGFQYLSCMVAYGRLCSKVWEALPLYGPSTNCIPKDTVGYLDYMAQNWLVSIPRELQLRHPRLGLAPRMQPRVTHRLRTLLYLRGNHIRIMIHRHYVLTSAAIESDIQAARNVVEIAQDSLQVLVHLNDSSDIYVRQQSAFNYFLLSSLAVIFLAVCHAPATFAEPCRDSFLAALQLVKGFSRHGSASRRLWKSIRGLVPRVKSLALRSEAEKSQMEHDKERQAGLDGAQADVETAVEHTYNGGGMEKQPWQDMWPPMDEDVSPGLSSSIPDAFHMSVDLMSLFDSFGMPPDSAMATGSFEGMVPMEGADEISRRFQGLI</sequence>
<keyword evidence="2" id="KW-0805">Transcription regulation</keyword>
<proteinExistence type="predicted"/>
<dbReference type="SUPFAM" id="SSF57701">
    <property type="entry name" value="Zn2/Cys6 DNA-binding domain"/>
    <property type="match status" value="1"/>
</dbReference>
<feature type="region of interest" description="Disordered" evidence="6">
    <location>
        <begin position="204"/>
        <end position="232"/>
    </location>
</feature>
<feature type="coiled-coil region" evidence="5">
    <location>
        <begin position="114"/>
        <end position="141"/>
    </location>
</feature>
<dbReference type="PROSITE" id="PS50048">
    <property type="entry name" value="ZN2_CY6_FUNGAL_2"/>
    <property type="match status" value="1"/>
</dbReference>
<dbReference type="GO" id="GO:0008270">
    <property type="term" value="F:zinc ion binding"/>
    <property type="evidence" value="ECO:0007669"/>
    <property type="project" value="InterPro"/>
</dbReference>
<dbReference type="PANTHER" id="PTHR47424">
    <property type="entry name" value="REGULATORY PROTEIN GAL4"/>
    <property type="match status" value="1"/>
</dbReference>
<gene>
    <name evidence="8" type="ORF">BN1708_001166</name>
</gene>
<dbReference type="GO" id="GO:0000978">
    <property type="term" value="F:RNA polymerase II cis-regulatory region sequence-specific DNA binding"/>
    <property type="evidence" value="ECO:0007669"/>
    <property type="project" value="TreeGrafter"/>
</dbReference>